<dbReference type="NCBIfam" id="TIGR01642">
    <property type="entry name" value="U2AF_lg"/>
    <property type="match status" value="1"/>
</dbReference>
<gene>
    <name evidence="11" type="ORF">B0A49_07269</name>
</gene>
<name>A0A4U0WFK8_9PEZI</name>
<dbReference type="SUPFAM" id="SSF54928">
    <property type="entry name" value="RNA-binding domain, RBD"/>
    <property type="match status" value="2"/>
</dbReference>
<dbReference type="InterPro" id="IPR006529">
    <property type="entry name" value="U2AF_lg"/>
</dbReference>
<dbReference type="PROSITE" id="PS50102">
    <property type="entry name" value="RRM"/>
    <property type="match status" value="3"/>
</dbReference>
<evidence type="ECO:0000256" key="6">
    <source>
        <dbReference type="ARBA" id="ARBA00023242"/>
    </source>
</evidence>
<reference evidence="11 12" key="1">
    <citation type="submission" date="2017-03" db="EMBL/GenBank/DDBJ databases">
        <title>Genomes of endolithic fungi from Antarctica.</title>
        <authorList>
            <person name="Coleine C."/>
            <person name="Masonjones S."/>
            <person name="Stajich J.E."/>
        </authorList>
    </citation>
    <scope>NUCLEOTIDE SEQUENCE [LARGE SCALE GENOMIC DNA]</scope>
    <source>
        <strain evidence="11 12">CCFEE 5187</strain>
    </source>
</reference>
<evidence type="ECO:0000256" key="4">
    <source>
        <dbReference type="ARBA" id="ARBA00022884"/>
    </source>
</evidence>
<feature type="region of interest" description="Disordered" evidence="9">
    <location>
        <begin position="45"/>
        <end position="152"/>
    </location>
</feature>
<dbReference type="GO" id="GO:0008380">
    <property type="term" value="P:RNA splicing"/>
    <property type="evidence" value="ECO:0007669"/>
    <property type="project" value="UniProtKB-KW"/>
</dbReference>
<dbReference type="Pfam" id="PF00076">
    <property type="entry name" value="RRM_1"/>
    <property type="match status" value="3"/>
</dbReference>
<evidence type="ECO:0000256" key="7">
    <source>
        <dbReference type="PROSITE-ProRule" id="PRU00176"/>
    </source>
</evidence>
<dbReference type="CDD" id="cd12231">
    <property type="entry name" value="RRM2_U2AF65"/>
    <property type="match status" value="1"/>
</dbReference>
<feature type="domain" description="RRM" evidence="10">
    <location>
        <begin position="224"/>
        <end position="306"/>
    </location>
</feature>
<dbReference type="GO" id="GO:0005634">
    <property type="term" value="C:nucleus"/>
    <property type="evidence" value="ECO:0007669"/>
    <property type="project" value="UniProtKB-SubCell"/>
</dbReference>
<dbReference type="FunFam" id="3.30.70.330:FF:000097">
    <property type="entry name" value="U2 snRNP auxiliary factor large subunit"/>
    <property type="match status" value="1"/>
</dbReference>
<dbReference type="GO" id="GO:0003723">
    <property type="term" value="F:RNA binding"/>
    <property type="evidence" value="ECO:0007669"/>
    <property type="project" value="UniProtKB-UniRule"/>
</dbReference>
<feature type="domain" description="RRM" evidence="10">
    <location>
        <begin position="346"/>
        <end position="424"/>
    </location>
</feature>
<keyword evidence="3" id="KW-0677">Repeat</keyword>
<dbReference type="InterPro" id="IPR000504">
    <property type="entry name" value="RRM_dom"/>
</dbReference>
<dbReference type="OrthoDB" id="10266058at2759"/>
<sequence>MNGDTYSSRAAELDHRGTTTLLAETEMIVEIAIVAVDAGDQDHLATGAPAETMKRGGGGGGGEREWDRDRGSARRDARRDDGDRPPRRERDLFEDRRGGGGGRRGDRGDRGDRPDRDALGGGGGRGARPKSASPPPKKPKEPTPDLTDVPSVLDRQRRLTQWDIKPPGYENVTAEQAKLSGMFPLPGAPRQQPMDPSRLKAFMDQPAGSASNAALKPSNARQSKRLFVYNLPASATNDTINDFFNLQLNGLNVISGVDPCISAQISDDRSFALLEFKTPEDATMALALDGITMEDNDTMDTSNGTANGDRAGLSIRRPKDYIVPAITDDTEQAEGIVSSIVPDTQHKISVSHVPAYLTDEQVTELLVSFGELKSFILVKDTGTDQSRGIAFCEYADPATTDIAVEGLNGMELGDQHLKVQRASIGIQQASGLEMSVNAMSMLAGTTSSDLEQGRVLQLLNMVTPEELMDIDEYQEICEDVREECEKYGTVEGLEIPRPSGGSRMSAGVGKIFVKYDKPESAQKALRALAGRKFADRTVVVTFFGEEYFDVKAW</sequence>
<dbReference type="InterPro" id="IPR035979">
    <property type="entry name" value="RBD_domain_sf"/>
</dbReference>
<keyword evidence="12" id="KW-1185">Reference proteome</keyword>
<evidence type="ECO:0000256" key="9">
    <source>
        <dbReference type="SAM" id="MobiDB-lite"/>
    </source>
</evidence>
<dbReference type="CDD" id="cd12232">
    <property type="entry name" value="RRM3_U2AF65"/>
    <property type="match status" value="1"/>
</dbReference>
<comment type="caution">
    <text evidence="11">The sequence shown here is derived from an EMBL/GenBank/DDBJ whole genome shotgun (WGS) entry which is preliminary data.</text>
</comment>
<evidence type="ECO:0000256" key="1">
    <source>
        <dbReference type="ARBA" id="ARBA00004123"/>
    </source>
</evidence>
<dbReference type="EMBL" id="NAJN01001730">
    <property type="protein sequence ID" value="TKA61491.1"/>
    <property type="molecule type" value="Genomic_DNA"/>
</dbReference>
<dbReference type="PANTHER" id="PTHR23139">
    <property type="entry name" value="RNA-BINDING PROTEIN"/>
    <property type="match status" value="1"/>
</dbReference>
<keyword evidence="4 7" id="KW-0694">RNA-binding</keyword>
<accession>A0A4U0WFK8</accession>
<evidence type="ECO:0000256" key="2">
    <source>
        <dbReference type="ARBA" id="ARBA00022664"/>
    </source>
</evidence>
<evidence type="ECO:0000256" key="3">
    <source>
        <dbReference type="ARBA" id="ARBA00022737"/>
    </source>
</evidence>
<dbReference type="Proteomes" id="UP000308768">
    <property type="component" value="Unassembled WGS sequence"/>
</dbReference>
<dbReference type="InterPro" id="IPR012677">
    <property type="entry name" value="Nucleotide-bd_a/b_plait_sf"/>
</dbReference>
<keyword evidence="6 8" id="KW-0539">Nucleus</keyword>
<evidence type="ECO:0000256" key="5">
    <source>
        <dbReference type="ARBA" id="ARBA00023187"/>
    </source>
</evidence>
<comment type="subcellular location">
    <subcellularLocation>
        <location evidence="1 8">Nucleus</location>
    </subcellularLocation>
</comment>
<evidence type="ECO:0000259" key="10">
    <source>
        <dbReference type="PROSITE" id="PS50102"/>
    </source>
</evidence>
<keyword evidence="2 8" id="KW-0507">mRNA processing</keyword>
<evidence type="ECO:0000313" key="11">
    <source>
        <dbReference type="EMBL" id="TKA61491.1"/>
    </source>
</evidence>
<feature type="domain" description="RRM" evidence="10">
    <location>
        <begin position="478"/>
        <end position="545"/>
    </location>
</feature>
<dbReference type="InterPro" id="IPR003954">
    <property type="entry name" value="RRM_euk-type"/>
</dbReference>
<dbReference type="GO" id="GO:0006397">
    <property type="term" value="P:mRNA processing"/>
    <property type="evidence" value="ECO:0007669"/>
    <property type="project" value="UniProtKB-KW"/>
</dbReference>
<dbReference type="STRING" id="331657.A0A4U0WFK8"/>
<feature type="compositionally biased region" description="Basic and acidic residues" evidence="9">
    <location>
        <begin position="62"/>
        <end position="118"/>
    </location>
</feature>
<protein>
    <recommendedName>
        <fullName evidence="8">Splicing factor U2AF subunit</fullName>
    </recommendedName>
    <alternativeName>
        <fullName evidence="8">U2 snRNP auxiliary factor large subunit</fullName>
    </alternativeName>
</protein>
<organism evidence="11 12">
    <name type="scientific">Cryomyces minteri</name>
    <dbReference type="NCBI Taxonomy" id="331657"/>
    <lineage>
        <taxon>Eukaryota</taxon>
        <taxon>Fungi</taxon>
        <taxon>Dikarya</taxon>
        <taxon>Ascomycota</taxon>
        <taxon>Pezizomycotina</taxon>
        <taxon>Dothideomycetes</taxon>
        <taxon>Dothideomycetes incertae sedis</taxon>
        <taxon>Cryomyces</taxon>
    </lineage>
</organism>
<dbReference type="SMART" id="SM00360">
    <property type="entry name" value="RRM"/>
    <property type="match status" value="3"/>
</dbReference>
<proteinExistence type="inferred from homology"/>
<evidence type="ECO:0000313" key="12">
    <source>
        <dbReference type="Proteomes" id="UP000308768"/>
    </source>
</evidence>
<dbReference type="AlphaFoldDB" id="A0A4U0WFK8"/>
<comment type="similarity">
    <text evidence="8">Belongs to the splicing factor SR family.</text>
</comment>
<dbReference type="Gene3D" id="3.30.70.330">
    <property type="match status" value="3"/>
</dbReference>
<comment type="function">
    <text evidence="8">Necessary for the splicing of pre-mRNA.</text>
</comment>
<dbReference type="SMART" id="SM00361">
    <property type="entry name" value="RRM_1"/>
    <property type="match status" value="1"/>
</dbReference>
<evidence type="ECO:0000256" key="8">
    <source>
        <dbReference type="RuleBase" id="RU364135"/>
    </source>
</evidence>
<keyword evidence="5 8" id="KW-0508">mRNA splicing</keyword>